<dbReference type="EC" id="3.2.1.23" evidence="4"/>
<evidence type="ECO:0000259" key="8">
    <source>
        <dbReference type="Pfam" id="PF21467"/>
    </source>
</evidence>
<dbReference type="InterPro" id="IPR019801">
    <property type="entry name" value="Glyco_hydro_35_CS"/>
</dbReference>
<gene>
    <name evidence="9" type="ORF">JOD49_002705</name>
</gene>
<dbReference type="InterPro" id="IPR048913">
    <property type="entry name" value="BetaGal_gal-bd"/>
</dbReference>
<sequence length="592" mass="64982">MPSFAVGETDFLLDAVPFRILSGALHYFRVHQDQWSDRIHKARLMGLNTIETYVPWNEHAPVRGEFRTDGLLDLGRFLDLVHAEGMRAIVRPGPYICAEWHDGGLPGWLVADPTITLRSSDPAYLEAIAEYLEEVYAIVRPRQIQHGGPVVLVQIENEYGAYGADREYLRRLTSMTRDLGIDVPLTTVDQPSDEMLANGSLDELHRTASFGSRATERLAALRRHQPTGPLMCSEFWCGWFDSWGEIHHTSSAQESARELDEMLAAGASVNVYMFHGGTNFGFTNGANDKGTYRPIVTSYDYDAPLAEDGTPTEKYWRLREVIARYAPVPEERPEVRRDAPVLGVRFDQSVPLRSVPVIDAQPFDHLPDATELGSTRGFTCYSTTVEHGGLLTFSEVRDRAQVFLDGALVGTLDRELHERMLPLPSRASGELTVLVENLGGVNYGPRLGEAKGLIGPVTLDGVEITTWVAGGVRLEDLEPIRDALSRADEGGDVAVVGAPSPAVCGPAFARGSFVLDEAADLHLDLRGWGKGVLWVNGVNLGRYWSRGPQRTSYVPAPVTRAGENEVLVFETIGAASATAQLVARPELGPTEA</sequence>
<evidence type="ECO:0000313" key="9">
    <source>
        <dbReference type="EMBL" id="MBM7479785.1"/>
    </source>
</evidence>
<keyword evidence="3 4" id="KW-0326">Glycosidase</keyword>
<name>A0ABS2LH88_9CELL</name>
<evidence type="ECO:0000313" key="10">
    <source>
        <dbReference type="Proteomes" id="UP000698059"/>
    </source>
</evidence>
<dbReference type="PRINTS" id="PR00742">
    <property type="entry name" value="GLHYDRLASE35"/>
</dbReference>
<keyword evidence="2 4" id="KW-0378">Hydrolase</keyword>
<evidence type="ECO:0000259" key="6">
    <source>
        <dbReference type="Pfam" id="PF01301"/>
    </source>
</evidence>
<evidence type="ECO:0000259" key="7">
    <source>
        <dbReference type="Pfam" id="PF21317"/>
    </source>
</evidence>
<dbReference type="Pfam" id="PF21467">
    <property type="entry name" value="BetaGal_gal-bd"/>
    <property type="match status" value="1"/>
</dbReference>
<accession>A0ABS2LH88</accession>
<dbReference type="Gene3D" id="2.60.120.260">
    <property type="entry name" value="Galactose-binding domain-like"/>
    <property type="match status" value="2"/>
</dbReference>
<dbReference type="PROSITE" id="PS01182">
    <property type="entry name" value="GLYCOSYL_HYDROL_F35"/>
    <property type="match status" value="1"/>
</dbReference>
<dbReference type="SUPFAM" id="SSF51445">
    <property type="entry name" value="(Trans)glycosidases"/>
    <property type="match status" value="1"/>
</dbReference>
<keyword evidence="10" id="KW-1185">Reference proteome</keyword>
<dbReference type="SUPFAM" id="SSF49785">
    <property type="entry name" value="Galactose-binding domain-like"/>
    <property type="match status" value="1"/>
</dbReference>
<evidence type="ECO:0000256" key="2">
    <source>
        <dbReference type="ARBA" id="ARBA00022801"/>
    </source>
</evidence>
<feature type="domain" description="Beta-galactosidase galactose-binding" evidence="8">
    <location>
        <begin position="506"/>
        <end position="564"/>
    </location>
</feature>
<organism evidence="9 10">
    <name type="scientific">Oerskovia jenensis</name>
    <dbReference type="NCBI Taxonomy" id="162169"/>
    <lineage>
        <taxon>Bacteria</taxon>
        <taxon>Bacillati</taxon>
        <taxon>Actinomycetota</taxon>
        <taxon>Actinomycetes</taxon>
        <taxon>Micrococcales</taxon>
        <taxon>Cellulomonadaceae</taxon>
        <taxon>Oerskovia</taxon>
    </lineage>
</organism>
<comment type="catalytic activity">
    <reaction evidence="4">
        <text>Hydrolysis of terminal non-reducing beta-D-galactose residues in beta-D-galactosides.</text>
        <dbReference type="EC" id="3.2.1.23"/>
    </reaction>
</comment>
<dbReference type="PIRSF" id="PIRSF006336">
    <property type="entry name" value="B-gal"/>
    <property type="match status" value="1"/>
</dbReference>
<dbReference type="Pfam" id="PF21317">
    <property type="entry name" value="BetaGal_ABD_1"/>
    <property type="match status" value="1"/>
</dbReference>
<proteinExistence type="inferred from homology"/>
<evidence type="ECO:0000256" key="3">
    <source>
        <dbReference type="ARBA" id="ARBA00023295"/>
    </source>
</evidence>
<comment type="caution">
    <text evidence="9">The sequence shown here is derived from an EMBL/GenBank/DDBJ whole genome shotgun (WGS) entry which is preliminary data.</text>
</comment>
<evidence type="ECO:0000256" key="5">
    <source>
        <dbReference type="RuleBase" id="RU003679"/>
    </source>
</evidence>
<dbReference type="PANTHER" id="PTHR23421">
    <property type="entry name" value="BETA-GALACTOSIDASE RELATED"/>
    <property type="match status" value="1"/>
</dbReference>
<protein>
    <recommendedName>
        <fullName evidence="4">Beta-galactosidase</fullName>
        <ecNumber evidence="4">3.2.1.23</ecNumber>
    </recommendedName>
</protein>
<reference evidence="9 10" key="1">
    <citation type="submission" date="2021-01" db="EMBL/GenBank/DDBJ databases">
        <title>Sequencing the genomes of 1000 actinobacteria strains.</title>
        <authorList>
            <person name="Klenk H.-P."/>
        </authorList>
    </citation>
    <scope>NUCLEOTIDE SEQUENCE [LARGE SCALE GENOMIC DNA]</scope>
    <source>
        <strain evidence="9 10">DSM 46000</strain>
    </source>
</reference>
<dbReference type="Proteomes" id="UP000698059">
    <property type="component" value="Unassembled WGS sequence"/>
</dbReference>
<evidence type="ECO:0000256" key="4">
    <source>
        <dbReference type="RuleBase" id="RU000675"/>
    </source>
</evidence>
<feature type="domain" description="Glycoside hydrolase 35 catalytic" evidence="6">
    <location>
        <begin position="11"/>
        <end position="324"/>
    </location>
</feature>
<feature type="domain" description="Beta-galactosidase 1-like first all-beta" evidence="7">
    <location>
        <begin position="371"/>
        <end position="468"/>
    </location>
</feature>
<comment type="similarity">
    <text evidence="1 5">Belongs to the glycosyl hydrolase 35 family.</text>
</comment>
<dbReference type="InterPro" id="IPR008979">
    <property type="entry name" value="Galactose-bd-like_sf"/>
</dbReference>
<dbReference type="EMBL" id="JAFBBO010000001">
    <property type="protein sequence ID" value="MBM7479785.1"/>
    <property type="molecule type" value="Genomic_DNA"/>
</dbReference>
<dbReference type="RefSeq" id="WP_205307659.1">
    <property type="nucleotide sequence ID" value="NZ_BAAAVF010000013.1"/>
</dbReference>
<dbReference type="InterPro" id="IPR026283">
    <property type="entry name" value="B-gal_1-like"/>
</dbReference>
<dbReference type="InterPro" id="IPR031330">
    <property type="entry name" value="Gly_Hdrlase_35_cat"/>
</dbReference>
<dbReference type="GO" id="GO:0004565">
    <property type="term" value="F:beta-galactosidase activity"/>
    <property type="evidence" value="ECO:0007669"/>
    <property type="project" value="UniProtKB-EC"/>
</dbReference>
<dbReference type="InterPro" id="IPR048912">
    <property type="entry name" value="BetaGal1-like_ABD1"/>
</dbReference>
<dbReference type="InterPro" id="IPR017853">
    <property type="entry name" value="GH"/>
</dbReference>
<dbReference type="Gene3D" id="3.20.20.80">
    <property type="entry name" value="Glycosidases"/>
    <property type="match status" value="1"/>
</dbReference>
<dbReference type="InterPro" id="IPR001944">
    <property type="entry name" value="Glycoside_Hdrlase_35"/>
</dbReference>
<dbReference type="Pfam" id="PF01301">
    <property type="entry name" value="Glyco_hydro_35"/>
    <property type="match status" value="1"/>
</dbReference>
<evidence type="ECO:0000256" key="1">
    <source>
        <dbReference type="ARBA" id="ARBA00009809"/>
    </source>
</evidence>